<keyword evidence="1" id="KW-0812">Transmembrane</keyword>
<sequence>MKDLENHDALSNLKAITSETSKQINAVMNAERTDTELRLILKTSAELQDSYKHERESERYQSLIEAHPELKHTLDENIDSIISEAGDAAKEAKRTRRRTTILYVLQFPLCVFILIGVISLLPSFKASILDKIFISPKHLEVALQLGFLTGAFVFSISNALLGISRLWINKQNTADTVDTVMRLSTRISILVGISVFSLEAFNVTQFAALSSLISIFTLLMLIIPKKSLGSLREAIRHQGKNTADENGHGTTK</sequence>
<comment type="caution">
    <text evidence="2">The sequence shown here is derived from an EMBL/GenBank/DDBJ whole genome shotgun (WGS) entry which is preliminary data.</text>
</comment>
<keyword evidence="1" id="KW-1133">Transmembrane helix</keyword>
<keyword evidence="1" id="KW-0472">Membrane</keyword>
<keyword evidence="3" id="KW-1185">Reference proteome</keyword>
<feature type="transmembrane region" description="Helical" evidence="1">
    <location>
        <begin position="204"/>
        <end position="223"/>
    </location>
</feature>
<dbReference type="EMBL" id="JBHTOK010000071">
    <property type="protein sequence ID" value="MFD1441546.1"/>
    <property type="molecule type" value="Genomic_DNA"/>
</dbReference>
<feature type="transmembrane region" description="Helical" evidence="1">
    <location>
        <begin position="141"/>
        <end position="168"/>
    </location>
</feature>
<proteinExistence type="predicted"/>
<dbReference type="RefSeq" id="WP_125756499.1">
    <property type="nucleotide sequence ID" value="NZ_JBHTOK010000071.1"/>
</dbReference>
<feature type="transmembrane region" description="Helical" evidence="1">
    <location>
        <begin position="100"/>
        <end position="121"/>
    </location>
</feature>
<dbReference type="Proteomes" id="UP001597212">
    <property type="component" value="Unassembled WGS sequence"/>
</dbReference>
<evidence type="ECO:0000256" key="1">
    <source>
        <dbReference type="SAM" id="Phobius"/>
    </source>
</evidence>
<protein>
    <submittedName>
        <fullName evidence="2">Uncharacterized protein</fullName>
    </submittedName>
</protein>
<organism evidence="2 3">
    <name type="scientific">Lacticaseibacillus hegangensis</name>
    <dbReference type="NCBI Taxonomy" id="2486010"/>
    <lineage>
        <taxon>Bacteria</taxon>
        <taxon>Bacillati</taxon>
        <taxon>Bacillota</taxon>
        <taxon>Bacilli</taxon>
        <taxon>Lactobacillales</taxon>
        <taxon>Lactobacillaceae</taxon>
        <taxon>Lacticaseibacillus</taxon>
    </lineage>
</organism>
<gene>
    <name evidence="2" type="ORF">ACFQ5K_09195</name>
</gene>
<evidence type="ECO:0000313" key="2">
    <source>
        <dbReference type="EMBL" id="MFD1441546.1"/>
    </source>
</evidence>
<accession>A0ABW4CY51</accession>
<feature type="transmembrane region" description="Helical" evidence="1">
    <location>
        <begin position="180"/>
        <end position="198"/>
    </location>
</feature>
<reference evidence="3" key="1">
    <citation type="journal article" date="2019" name="Int. J. Syst. Evol. Microbiol.">
        <title>The Global Catalogue of Microorganisms (GCM) 10K type strain sequencing project: providing services to taxonomists for standard genome sequencing and annotation.</title>
        <authorList>
            <consortium name="The Broad Institute Genomics Platform"/>
            <consortium name="The Broad Institute Genome Sequencing Center for Infectious Disease"/>
            <person name="Wu L."/>
            <person name="Ma J."/>
        </authorList>
    </citation>
    <scope>NUCLEOTIDE SEQUENCE [LARGE SCALE GENOMIC DNA]</scope>
    <source>
        <strain evidence="3">CCM 8912</strain>
    </source>
</reference>
<name>A0ABW4CY51_9LACO</name>
<evidence type="ECO:0000313" key="3">
    <source>
        <dbReference type="Proteomes" id="UP001597212"/>
    </source>
</evidence>